<evidence type="ECO:0000313" key="6">
    <source>
        <dbReference type="EMBL" id="CAL8144095.1"/>
    </source>
</evidence>
<dbReference type="SUPFAM" id="SSF53032">
    <property type="entry name" value="tRNA-intron endonuclease catalytic domain-like"/>
    <property type="match status" value="1"/>
</dbReference>
<dbReference type="InterPro" id="IPR036167">
    <property type="entry name" value="tRNA_intron_Endo_cat-like_sf"/>
</dbReference>
<evidence type="ECO:0000313" key="7">
    <source>
        <dbReference type="Proteomes" id="UP001642540"/>
    </source>
</evidence>
<feature type="region of interest" description="Disordered" evidence="4">
    <location>
        <begin position="148"/>
        <end position="205"/>
    </location>
</feature>
<dbReference type="Pfam" id="PF01974">
    <property type="entry name" value="tRNA_int_endo"/>
    <property type="match status" value="1"/>
</dbReference>
<evidence type="ECO:0000259" key="5">
    <source>
        <dbReference type="Pfam" id="PF01974"/>
    </source>
</evidence>
<evidence type="ECO:0000256" key="3">
    <source>
        <dbReference type="ARBA" id="ARBA00034031"/>
    </source>
</evidence>
<dbReference type="InterPro" id="IPR006676">
    <property type="entry name" value="tRNA_splic"/>
</dbReference>
<dbReference type="InterPro" id="IPR011856">
    <property type="entry name" value="tRNA_endonuc-like_dom_sf"/>
</dbReference>
<protein>
    <recommendedName>
        <fullName evidence="2">tRNA-intron lyase</fullName>
        <ecNumber evidence="2">4.6.1.16</ecNumber>
    </recommendedName>
</protein>
<evidence type="ECO:0000256" key="4">
    <source>
        <dbReference type="SAM" id="MobiDB-lite"/>
    </source>
</evidence>
<proteinExistence type="inferred from homology"/>
<comment type="caution">
    <text evidence="6">The sequence shown here is derived from an EMBL/GenBank/DDBJ whole genome shotgun (WGS) entry which is preliminary data.</text>
</comment>
<evidence type="ECO:0000256" key="1">
    <source>
        <dbReference type="ARBA" id="ARBA00008078"/>
    </source>
</evidence>
<dbReference type="Proteomes" id="UP001642540">
    <property type="component" value="Unassembled WGS sequence"/>
</dbReference>
<keyword evidence="7" id="KW-1185">Reference proteome</keyword>
<dbReference type="PANTHER" id="PTHR21227:SF0">
    <property type="entry name" value="TRNA-SPLICING ENDONUCLEASE SUBUNIT SEN2"/>
    <property type="match status" value="1"/>
</dbReference>
<dbReference type="EC" id="4.6.1.16" evidence="2"/>
<comment type="similarity">
    <text evidence="1">Belongs to the tRNA-intron endonuclease family.</text>
</comment>
<dbReference type="EMBL" id="CAXLJM020000160">
    <property type="protein sequence ID" value="CAL8144095.1"/>
    <property type="molecule type" value="Genomic_DNA"/>
</dbReference>
<gene>
    <name evidence="6" type="ORF">ODALV1_LOCUS30077</name>
</gene>
<sequence>MSRLQRPSAQRKKASHGLDTGLPFPNFALGKTEIPAVCRCIYDGTNFFVTNHLDMHTLHYNGSFGTSSITFRGLSYDDTSFVHRAYYQKHCLKNSSFPNGMYGDGSNGGPTMKYVKAGKGKRIRVDVESSRSGPELCVHISEEDAGTSACSEIHPESSGGVGARHRNNSEMSVDGESDGINEGTSDKLDNSFDSSSHRPCPREDPRVHKIDTQKMLEEEKLILMPEEAIFLSFGVGCLAIYNVQGNAVDYRQCWKNLVTINPGFPAQYAAYHYFRGKNWVPKRGDNFGAPYVLYEGAPDLNHSTYIVHIVESSKPKPTWLELSAWQRLATHVSKHVLLCEVSIPQQFRPEFSEPRSVFDMTLKEMSLMRWLPRDSQSN</sequence>
<accession>A0ABP1S5L2</accession>
<evidence type="ECO:0000256" key="2">
    <source>
        <dbReference type="ARBA" id="ARBA00012573"/>
    </source>
</evidence>
<comment type="catalytic activity">
    <reaction evidence="3">
        <text>pretRNA = a 3'-half-tRNA molecule with a 5'-OH end + a 5'-half-tRNA molecule with a 2',3'-cyclic phosphate end + an intron with a 2',3'-cyclic phosphate and a 5'-hydroxyl terminus.</text>
        <dbReference type="EC" id="4.6.1.16"/>
    </reaction>
</comment>
<dbReference type="CDD" id="cd22363">
    <property type="entry name" value="tRNA-intron_lyase_C"/>
    <property type="match status" value="1"/>
</dbReference>
<name>A0ABP1S5L2_9HEXA</name>
<dbReference type="Gene3D" id="3.40.1350.10">
    <property type="match status" value="1"/>
</dbReference>
<dbReference type="PANTHER" id="PTHR21227">
    <property type="entry name" value="TRNA-SPLICING ENDONUCLEASE SUBUNIT SEN2"/>
    <property type="match status" value="1"/>
</dbReference>
<reference evidence="6 7" key="1">
    <citation type="submission" date="2024-08" db="EMBL/GenBank/DDBJ databases">
        <authorList>
            <person name="Cucini C."/>
            <person name="Frati F."/>
        </authorList>
    </citation>
    <scope>NUCLEOTIDE SEQUENCE [LARGE SCALE GENOMIC DNA]</scope>
</reference>
<feature type="domain" description="tRNA intron endonuclease catalytic" evidence="5">
    <location>
        <begin position="264"/>
        <end position="341"/>
    </location>
</feature>
<dbReference type="InterPro" id="IPR006677">
    <property type="entry name" value="tRNA_intron_Endonuc_cat-like"/>
</dbReference>
<organism evidence="6 7">
    <name type="scientific">Orchesella dallaii</name>
    <dbReference type="NCBI Taxonomy" id="48710"/>
    <lineage>
        <taxon>Eukaryota</taxon>
        <taxon>Metazoa</taxon>
        <taxon>Ecdysozoa</taxon>
        <taxon>Arthropoda</taxon>
        <taxon>Hexapoda</taxon>
        <taxon>Collembola</taxon>
        <taxon>Entomobryomorpha</taxon>
        <taxon>Entomobryoidea</taxon>
        <taxon>Orchesellidae</taxon>
        <taxon>Orchesellinae</taxon>
        <taxon>Orchesella</taxon>
    </lineage>
</organism>